<gene>
    <name evidence="5" type="ORF">NCTC11938_02323</name>
</gene>
<protein>
    <submittedName>
        <fullName evidence="5">MFS-family transporter</fullName>
    </submittedName>
</protein>
<dbReference type="Proteomes" id="UP000254191">
    <property type="component" value="Unassembled WGS sequence"/>
</dbReference>
<evidence type="ECO:0000256" key="2">
    <source>
        <dbReference type="ARBA" id="ARBA00022989"/>
    </source>
</evidence>
<dbReference type="SUPFAM" id="SSF103473">
    <property type="entry name" value="MFS general substrate transporter"/>
    <property type="match status" value="1"/>
</dbReference>
<accession>A0A379FK30</accession>
<evidence type="ECO:0000256" key="1">
    <source>
        <dbReference type="ARBA" id="ARBA00022692"/>
    </source>
</evidence>
<feature type="transmembrane region" description="Helical" evidence="4">
    <location>
        <begin position="58"/>
        <end position="77"/>
    </location>
</feature>
<evidence type="ECO:0000256" key="4">
    <source>
        <dbReference type="SAM" id="Phobius"/>
    </source>
</evidence>
<reference evidence="5 6" key="1">
    <citation type="submission" date="2018-06" db="EMBL/GenBank/DDBJ databases">
        <authorList>
            <consortium name="Pathogen Informatics"/>
            <person name="Doyle S."/>
        </authorList>
    </citation>
    <scope>NUCLEOTIDE SEQUENCE [LARGE SCALE GENOMIC DNA]</scope>
    <source>
        <strain evidence="5 6">NCTC11938</strain>
    </source>
</reference>
<feature type="transmembrane region" description="Helical" evidence="4">
    <location>
        <begin position="83"/>
        <end position="102"/>
    </location>
</feature>
<feature type="transmembrane region" description="Helical" evidence="4">
    <location>
        <begin position="7"/>
        <end position="23"/>
    </location>
</feature>
<dbReference type="Pfam" id="PF07690">
    <property type="entry name" value="MFS_1"/>
    <property type="match status" value="1"/>
</dbReference>
<evidence type="ECO:0000313" key="5">
    <source>
        <dbReference type="EMBL" id="SUC21471.1"/>
    </source>
</evidence>
<keyword evidence="1 4" id="KW-0812">Transmembrane</keyword>
<keyword evidence="3 4" id="KW-0472">Membrane</keyword>
<organism evidence="5 6">
    <name type="scientific">Proteus mirabilis</name>
    <dbReference type="NCBI Taxonomy" id="584"/>
    <lineage>
        <taxon>Bacteria</taxon>
        <taxon>Pseudomonadati</taxon>
        <taxon>Pseudomonadota</taxon>
        <taxon>Gammaproteobacteria</taxon>
        <taxon>Enterobacterales</taxon>
        <taxon>Morganellaceae</taxon>
        <taxon>Proteus</taxon>
    </lineage>
</organism>
<proteinExistence type="predicted"/>
<dbReference type="InterPro" id="IPR011701">
    <property type="entry name" value="MFS"/>
</dbReference>
<dbReference type="InterPro" id="IPR036259">
    <property type="entry name" value="MFS_trans_sf"/>
</dbReference>
<feature type="transmembrane region" description="Helical" evidence="4">
    <location>
        <begin position="123"/>
        <end position="141"/>
    </location>
</feature>
<dbReference type="GO" id="GO:0022857">
    <property type="term" value="F:transmembrane transporter activity"/>
    <property type="evidence" value="ECO:0007669"/>
    <property type="project" value="InterPro"/>
</dbReference>
<evidence type="ECO:0000256" key="3">
    <source>
        <dbReference type="ARBA" id="ARBA00023136"/>
    </source>
</evidence>
<dbReference type="EMBL" id="UGTS01000004">
    <property type="protein sequence ID" value="SUC21471.1"/>
    <property type="molecule type" value="Genomic_DNA"/>
</dbReference>
<feature type="transmembrane region" description="Helical" evidence="4">
    <location>
        <begin position="29"/>
        <end position="46"/>
    </location>
</feature>
<sequence>MVFYNYFCLLVFLPLIAFHLYHLNSSEIGGLYVPMSIALVLGSYLYRKVCHLFSAEYGVIITSCINLAMLSLFALFWQISLPIMLILTVLYGLSLGLTMPTHTTLLTSHFSSVRATAMGIYNFIRYCGMAAGPMVASYFVTDNHYQYVFYSWCDLNKFGIVFCHQNATFHIKTTTTNHRLTGHLMKLTIENLPQLSAQDK</sequence>
<keyword evidence="2 4" id="KW-1133">Transmembrane helix</keyword>
<name>A0A379FK30_PROMI</name>
<dbReference type="Gene3D" id="1.20.1250.20">
    <property type="entry name" value="MFS general substrate transporter like domains"/>
    <property type="match status" value="1"/>
</dbReference>
<dbReference type="AlphaFoldDB" id="A0A379FK30"/>
<evidence type="ECO:0000313" key="6">
    <source>
        <dbReference type="Proteomes" id="UP000254191"/>
    </source>
</evidence>